<evidence type="ECO:0000313" key="2">
    <source>
        <dbReference type="EMBL" id="OMC47386.1"/>
    </source>
</evidence>
<protein>
    <submittedName>
        <fullName evidence="2">Uncharacterized protein</fullName>
    </submittedName>
</protein>
<dbReference type="Proteomes" id="UP000187001">
    <property type="component" value="Unassembled WGS sequence"/>
</dbReference>
<feature type="compositionally biased region" description="Low complexity" evidence="1">
    <location>
        <begin position="64"/>
        <end position="73"/>
    </location>
</feature>
<evidence type="ECO:0000313" key="3">
    <source>
        <dbReference type="Proteomes" id="UP000187001"/>
    </source>
</evidence>
<feature type="compositionally biased region" description="Acidic residues" evidence="1">
    <location>
        <begin position="77"/>
        <end position="88"/>
    </location>
</feature>
<feature type="compositionally biased region" description="Polar residues" evidence="1">
    <location>
        <begin position="34"/>
        <end position="46"/>
    </location>
</feature>
<name>A0ABD6QPK0_MYCFO</name>
<sequence length="88" mass="9190">MTDGYPFAGGAHVGPGPGRAAGFGPATFGYAQRTAEQGGQMVTRNSGRADDRDYDPDADPEMLQPPQRQRPQPDQAEGADDPAETGAD</sequence>
<reference evidence="2 3" key="1">
    <citation type="submission" date="2016-07" db="EMBL/GenBank/DDBJ databases">
        <authorList>
            <person name="Sutton G."/>
            <person name="Brinkac L."/>
            <person name="Sanka R."/>
            <person name="Adams M."/>
            <person name="Lau E."/>
            <person name="Kumar A."/>
            <person name="Macaden R."/>
        </authorList>
    </citation>
    <scope>NUCLEOTIDE SEQUENCE [LARGE SCALE GENOMIC DNA]</scope>
    <source>
        <strain evidence="2 3">GA-0871</strain>
    </source>
</reference>
<dbReference type="AlphaFoldDB" id="A0ABD6QPK0"/>
<proteinExistence type="predicted"/>
<comment type="caution">
    <text evidence="2">The sequence shown here is derived from an EMBL/GenBank/DDBJ whole genome shotgun (WGS) entry which is preliminary data.</text>
</comment>
<feature type="region of interest" description="Disordered" evidence="1">
    <location>
        <begin position="1"/>
        <end position="88"/>
    </location>
</feature>
<organism evidence="2 3">
    <name type="scientific">Mycolicibacterium fortuitum</name>
    <name type="common">Mycobacterium fortuitum</name>
    <dbReference type="NCBI Taxonomy" id="1766"/>
    <lineage>
        <taxon>Bacteria</taxon>
        <taxon>Bacillati</taxon>
        <taxon>Actinomycetota</taxon>
        <taxon>Actinomycetes</taxon>
        <taxon>Mycobacteriales</taxon>
        <taxon>Mycobacteriaceae</taxon>
        <taxon>Mycolicibacterium</taxon>
    </lineage>
</organism>
<accession>A0ABD6QPK0</accession>
<dbReference type="EMBL" id="MBER01000050">
    <property type="protein sequence ID" value="OMC47386.1"/>
    <property type="molecule type" value="Genomic_DNA"/>
</dbReference>
<evidence type="ECO:0000256" key="1">
    <source>
        <dbReference type="SAM" id="MobiDB-lite"/>
    </source>
</evidence>
<feature type="compositionally biased region" description="Gly residues" evidence="1">
    <location>
        <begin position="11"/>
        <end position="21"/>
    </location>
</feature>
<gene>
    <name evidence="2" type="ORF">A5742_24585</name>
</gene>